<accession>Q1R958</accession>
<name>Q1R958_ECOUT</name>
<dbReference type="Proteomes" id="UP000001952">
    <property type="component" value="Chromosome"/>
</dbReference>
<dbReference type="RefSeq" id="WP_000569748.1">
    <property type="nucleotide sequence ID" value="NC_007946.1"/>
</dbReference>
<organism evidence="1 2">
    <name type="scientific">Escherichia coli (strain UTI89 / UPEC)</name>
    <dbReference type="NCBI Taxonomy" id="364106"/>
    <lineage>
        <taxon>Bacteria</taxon>
        <taxon>Pseudomonadati</taxon>
        <taxon>Pseudomonadota</taxon>
        <taxon>Gammaproteobacteria</taxon>
        <taxon>Enterobacterales</taxon>
        <taxon>Enterobacteriaceae</taxon>
        <taxon>Escherichia</taxon>
    </lineage>
</organism>
<dbReference type="EMBL" id="CP000243">
    <property type="protein sequence ID" value="ABE08106.1"/>
    <property type="molecule type" value="Genomic_DNA"/>
</dbReference>
<protein>
    <submittedName>
        <fullName evidence="1">Uncharacterized protein</fullName>
    </submittedName>
</protein>
<dbReference type="KEGG" id="eci:UTI89_C2640"/>
<sequence>MIEIGVMAILNQEPGKIENVFSDISTSIERSISDFDRSHSGSLSKKQASEALSKIYCVMSPVEEVCKKYITFIDILSNGTEEDISSLNIQHDDVDMLNDQISKLDYGIAKLLYTFFIAENSDAWKPHMSTLTTMKNHSINTFIEYKRLTMGLVTLAMQHIPLSYAEPEEFTEEELASFKKSVEDSHKRFGMEAPKWKTA</sequence>
<gene>
    <name evidence="1" type="ordered locus">UTI89_C2640</name>
</gene>
<dbReference type="AlphaFoldDB" id="Q1R958"/>
<reference evidence="1 2" key="1">
    <citation type="journal article" date="2006" name="Proc. Natl. Acad. Sci. U.S.A.">
        <title>Identification of genes subject to positive selection in uropathogenic strains of Escherichia coli: a comparative genomics approach.</title>
        <authorList>
            <person name="Chen S.L."/>
            <person name="Hung C.S."/>
            <person name="Xu J."/>
            <person name="Reigstad C.S."/>
            <person name="Magrini V."/>
            <person name="Sabo A."/>
            <person name="Blasiar D."/>
            <person name="Bieri T."/>
            <person name="Meyer R.R."/>
            <person name="Ozersky P."/>
            <person name="Armstrong J.R."/>
            <person name="Fulton R.S."/>
            <person name="Latreille J.P."/>
            <person name="Spieth J."/>
            <person name="Hooton T.M."/>
            <person name="Mardis E.R."/>
            <person name="Hultgren S.J."/>
            <person name="Gordon J.I."/>
        </authorList>
    </citation>
    <scope>NUCLEOTIDE SEQUENCE [LARGE SCALE GENOMIC DNA]</scope>
    <source>
        <strain evidence="2">UTI89 / UPEC</strain>
    </source>
</reference>
<dbReference type="HOGENOM" id="CLU_1370296_0_0_6"/>
<proteinExistence type="predicted"/>
<evidence type="ECO:0000313" key="1">
    <source>
        <dbReference type="EMBL" id="ABE08106.1"/>
    </source>
</evidence>
<evidence type="ECO:0000313" key="2">
    <source>
        <dbReference type="Proteomes" id="UP000001952"/>
    </source>
</evidence>